<reference evidence="1" key="1">
    <citation type="journal article" date="2021" name="PeerJ">
        <title>Extensive microbial diversity within the chicken gut microbiome revealed by metagenomics and culture.</title>
        <authorList>
            <person name="Gilroy R."/>
            <person name="Ravi A."/>
            <person name="Getino M."/>
            <person name="Pursley I."/>
            <person name="Horton D.L."/>
            <person name="Alikhan N.F."/>
            <person name="Baker D."/>
            <person name="Gharbi K."/>
            <person name="Hall N."/>
            <person name="Watson M."/>
            <person name="Adriaenssens E.M."/>
            <person name="Foster-Nyarko E."/>
            <person name="Jarju S."/>
            <person name="Secka A."/>
            <person name="Antonio M."/>
            <person name="Oren A."/>
            <person name="Chaudhuri R.R."/>
            <person name="La Ragione R."/>
            <person name="Hildebrand F."/>
            <person name="Pallen M.J."/>
        </authorList>
    </citation>
    <scope>NUCLEOTIDE SEQUENCE</scope>
    <source>
        <strain evidence="1">ChiBcolR7-4860</strain>
    </source>
</reference>
<organism evidence="1 2">
    <name type="scientific">Bifidobacterium pullorum subsp. gallinarum</name>
    <dbReference type="NCBI Taxonomy" id="78344"/>
    <lineage>
        <taxon>Bacteria</taxon>
        <taxon>Bacillati</taxon>
        <taxon>Actinomycetota</taxon>
        <taxon>Actinomycetes</taxon>
        <taxon>Bifidobacteriales</taxon>
        <taxon>Bifidobacteriaceae</taxon>
        <taxon>Bifidobacterium</taxon>
    </lineage>
</organism>
<accession>A0A921LV65</accession>
<evidence type="ECO:0000313" key="2">
    <source>
        <dbReference type="Proteomes" id="UP000786560"/>
    </source>
</evidence>
<comment type="caution">
    <text evidence="1">The sequence shown here is derived from an EMBL/GenBank/DDBJ whole genome shotgun (WGS) entry which is preliminary data.</text>
</comment>
<sequence>MNDEATEIYRSEYEPLGFVFTVTRSDDGLLDASVMQQNREWRTTTRGDLLDLAAHTAGLAEWLRDSAETLDAVARDTEEGAA</sequence>
<dbReference type="AlphaFoldDB" id="A0A921LV65"/>
<evidence type="ECO:0000313" key="1">
    <source>
        <dbReference type="EMBL" id="HJG41088.1"/>
    </source>
</evidence>
<dbReference type="Proteomes" id="UP000786560">
    <property type="component" value="Unassembled WGS sequence"/>
</dbReference>
<reference evidence="1" key="2">
    <citation type="submission" date="2021-09" db="EMBL/GenBank/DDBJ databases">
        <authorList>
            <person name="Gilroy R."/>
        </authorList>
    </citation>
    <scope>NUCLEOTIDE SEQUENCE</scope>
    <source>
        <strain evidence="1">ChiBcolR7-4860</strain>
    </source>
</reference>
<proteinExistence type="predicted"/>
<dbReference type="RefSeq" id="WP_278710780.1">
    <property type="nucleotide sequence ID" value="NZ_DYUX01000004.1"/>
</dbReference>
<name>A0A921LV65_9BIFI</name>
<gene>
    <name evidence="1" type="ORF">K8U73_01650</name>
</gene>
<protein>
    <submittedName>
        <fullName evidence="1">Uncharacterized protein</fullName>
    </submittedName>
</protein>
<dbReference type="EMBL" id="DYUX01000004">
    <property type="protein sequence ID" value="HJG41088.1"/>
    <property type="molecule type" value="Genomic_DNA"/>
</dbReference>